<protein>
    <recommendedName>
        <fullName evidence="4">Fido domain-containing protein</fullName>
    </recommendedName>
</protein>
<name>A0A0G0LX30_9BACT</name>
<dbReference type="InterPro" id="IPR040198">
    <property type="entry name" value="Fido_containing"/>
</dbReference>
<sequence length="329" mass="37614">MLIPPKYILTPKIAEYLQIIESCKAVIDSVPIPKEVEMNIRRKSSLKSSLFSARIEGNTLTLEDLPRASSKDQKKVEVFNILKAINLIYQRGISRDLSLKDILHLHKLTMEKLISGEDLGSFRTQVSAIYNSSGIAIYLPPRPSSLSSLMNKLITFLNSSRENFIPIRACLVHYIFEKIHPFLDGNGRVGRLLTQAVLAKNGYGMKGLLPLEEYLDDHRSEYYQALEAPEKEVSDYLEFMLEAIAKTALFAKDEVLSKKQMDVVDLLLPRRAEIVNIIRDHRLVNFDILRRRFLMVSGRTLRYDLKKLADDGLIRKRGTTKGAYYEPIE</sequence>
<proteinExistence type="predicted"/>
<dbReference type="Gene3D" id="1.10.10.10">
    <property type="entry name" value="Winged helix-like DNA-binding domain superfamily/Winged helix DNA-binding domain"/>
    <property type="match status" value="1"/>
</dbReference>
<dbReference type="PANTHER" id="PTHR13504:SF38">
    <property type="entry name" value="FIDO DOMAIN-CONTAINING PROTEIN"/>
    <property type="match status" value="1"/>
</dbReference>
<evidence type="ECO:0000256" key="1">
    <source>
        <dbReference type="PIRSR" id="PIRSR640198-1"/>
    </source>
</evidence>
<dbReference type="GO" id="GO:0005524">
    <property type="term" value="F:ATP binding"/>
    <property type="evidence" value="ECO:0007669"/>
    <property type="project" value="UniProtKB-KW"/>
</dbReference>
<evidence type="ECO:0000259" key="4">
    <source>
        <dbReference type="PROSITE" id="PS51459"/>
    </source>
</evidence>
<dbReference type="InterPro" id="IPR036597">
    <property type="entry name" value="Fido-like_dom_sf"/>
</dbReference>
<dbReference type="PROSITE" id="PS51459">
    <property type="entry name" value="FIDO"/>
    <property type="match status" value="1"/>
</dbReference>
<feature type="active site" evidence="1">
    <location>
        <position position="180"/>
    </location>
</feature>
<feature type="binding site" evidence="2">
    <location>
        <begin position="184"/>
        <end position="191"/>
    </location>
    <ligand>
        <name>ATP</name>
        <dbReference type="ChEBI" id="CHEBI:30616"/>
    </ligand>
</feature>
<feature type="binding site" evidence="2">
    <location>
        <begin position="222"/>
        <end position="223"/>
    </location>
    <ligand>
        <name>ATP</name>
        <dbReference type="ChEBI" id="CHEBI:30616"/>
    </ligand>
</feature>
<dbReference type="SUPFAM" id="SSF140931">
    <property type="entry name" value="Fic-like"/>
    <property type="match status" value="1"/>
</dbReference>
<dbReference type="AlphaFoldDB" id="A0A0G0LX30"/>
<feature type="domain" description="Fido" evidence="4">
    <location>
        <begin position="97"/>
        <end position="242"/>
    </location>
</feature>
<evidence type="ECO:0000313" key="6">
    <source>
        <dbReference type="Proteomes" id="UP000034235"/>
    </source>
</evidence>
<evidence type="ECO:0000313" key="5">
    <source>
        <dbReference type="EMBL" id="KKQ65964.1"/>
    </source>
</evidence>
<organism evidence="5 6">
    <name type="scientific">Candidatus Daviesbacteria bacterium GW2011_GWA2_38_24</name>
    <dbReference type="NCBI Taxonomy" id="1618422"/>
    <lineage>
        <taxon>Bacteria</taxon>
        <taxon>Candidatus Daviesiibacteriota</taxon>
    </lineage>
</organism>
<evidence type="ECO:0000256" key="3">
    <source>
        <dbReference type="PIRSR" id="PIRSR640198-3"/>
    </source>
</evidence>
<reference evidence="5 6" key="1">
    <citation type="journal article" date="2015" name="Nature">
        <title>rRNA introns, odd ribosomes, and small enigmatic genomes across a large radiation of phyla.</title>
        <authorList>
            <person name="Brown C.T."/>
            <person name="Hug L.A."/>
            <person name="Thomas B.C."/>
            <person name="Sharon I."/>
            <person name="Castelle C.J."/>
            <person name="Singh A."/>
            <person name="Wilkins M.J."/>
            <person name="Williams K.H."/>
            <person name="Banfield J.F."/>
        </authorList>
    </citation>
    <scope>NUCLEOTIDE SEQUENCE [LARGE SCALE GENOMIC DNA]</scope>
</reference>
<feature type="site" description="Important for autoinhibition of adenylyltransferase activity" evidence="3">
    <location>
        <position position="56"/>
    </location>
</feature>
<dbReference type="PANTHER" id="PTHR13504">
    <property type="entry name" value="FIDO DOMAIN-CONTAINING PROTEIN DDB_G0283145"/>
    <property type="match status" value="1"/>
</dbReference>
<dbReference type="InterPro" id="IPR003812">
    <property type="entry name" value="Fido"/>
</dbReference>
<dbReference type="Proteomes" id="UP000034235">
    <property type="component" value="Unassembled WGS sequence"/>
</dbReference>
<dbReference type="InterPro" id="IPR036388">
    <property type="entry name" value="WH-like_DNA-bd_sf"/>
</dbReference>
<accession>A0A0G0LX30</accession>
<keyword evidence="2" id="KW-0067">ATP-binding</keyword>
<comment type="caution">
    <text evidence="5">The sequence shown here is derived from an EMBL/GenBank/DDBJ whole genome shotgun (WGS) entry which is preliminary data.</text>
</comment>
<gene>
    <name evidence="5" type="ORF">US86_C0007G0009</name>
</gene>
<dbReference type="Pfam" id="PF02661">
    <property type="entry name" value="Fic"/>
    <property type="match status" value="1"/>
</dbReference>
<keyword evidence="2" id="KW-0547">Nucleotide-binding</keyword>
<evidence type="ECO:0000256" key="2">
    <source>
        <dbReference type="PIRSR" id="PIRSR640198-2"/>
    </source>
</evidence>
<dbReference type="EMBL" id="LBUP01000007">
    <property type="protein sequence ID" value="KKQ65964.1"/>
    <property type="molecule type" value="Genomic_DNA"/>
</dbReference>
<dbReference type="Gene3D" id="1.10.3290.10">
    <property type="entry name" value="Fido-like domain"/>
    <property type="match status" value="1"/>
</dbReference>